<evidence type="ECO:0000313" key="6">
    <source>
        <dbReference type="EMBL" id="KAK8866232.1"/>
    </source>
</evidence>
<feature type="region of interest" description="Disordered" evidence="4">
    <location>
        <begin position="1"/>
        <end position="56"/>
    </location>
</feature>
<evidence type="ECO:0000256" key="2">
    <source>
        <dbReference type="ARBA" id="ARBA00022723"/>
    </source>
</evidence>
<evidence type="ECO:0000313" key="7">
    <source>
        <dbReference type="Proteomes" id="UP001470230"/>
    </source>
</evidence>
<dbReference type="InterPro" id="IPR029016">
    <property type="entry name" value="GAF-like_dom_sf"/>
</dbReference>
<dbReference type="Pfam" id="PF00233">
    <property type="entry name" value="PDEase_I"/>
    <property type="match status" value="1"/>
</dbReference>
<feature type="region of interest" description="Disordered" evidence="4">
    <location>
        <begin position="665"/>
        <end position="692"/>
    </location>
</feature>
<keyword evidence="1" id="KW-0140">cGMP</keyword>
<feature type="domain" description="PDEase" evidence="5">
    <location>
        <begin position="757"/>
        <end position="1096"/>
    </location>
</feature>
<feature type="compositionally biased region" description="Polar residues" evidence="4">
    <location>
        <begin position="37"/>
        <end position="56"/>
    </location>
</feature>
<dbReference type="Gene3D" id="3.30.450.40">
    <property type="match status" value="1"/>
</dbReference>
<dbReference type="Gene3D" id="1.10.1300.10">
    <property type="entry name" value="3'5'-cyclic nucleotide phosphodiesterase, catalytic domain"/>
    <property type="match status" value="1"/>
</dbReference>
<organism evidence="6 7">
    <name type="scientific">Tritrichomonas musculus</name>
    <dbReference type="NCBI Taxonomy" id="1915356"/>
    <lineage>
        <taxon>Eukaryota</taxon>
        <taxon>Metamonada</taxon>
        <taxon>Parabasalia</taxon>
        <taxon>Tritrichomonadida</taxon>
        <taxon>Tritrichomonadidae</taxon>
        <taxon>Tritrichomonas</taxon>
    </lineage>
</organism>
<keyword evidence="3" id="KW-0378">Hydrolase</keyword>
<protein>
    <recommendedName>
        <fullName evidence="5">PDEase domain-containing protein</fullName>
    </recommendedName>
</protein>
<evidence type="ECO:0000256" key="1">
    <source>
        <dbReference type="ARBA" id="ARBA00022535"/>
    </source>
</evidence>
<dbReference type="EMBL" id="JAPFFF010000015">
    <property type="protein sequence ID" value="KAK8866232.1"/>
    <property type="molecule type" value="Genomic_DNA"/>
</dbReference>
<dbReference type="SMART" id="SM00065">
    <property type="entry name" value="GAF"/>
    <property type="match status" value="1"/>
</dbReference>
<dbReference type="SUPFAM" id="SSF55781">
    <property type="entry name" value="GAF domain-like"/>
    <property type="match status" value="2"/>
</dbReference>
<accession>A0ABR2INV1</accession>
<dbReference type="InterPro" id="IPR003018">
    <property type="entry name" value="GAF"/>
</dbReference>
<feature type="compositionally biased region" description="Low complexity" evidence="4">
    <location>
        <begin position="665"/>
        <end position="679"/>
    </location>
</feature>
<evidence type="ECO:0000256" key="4">
    <source>
        <dbReference type="SAM" id="MobiDB-lite"/>
    </source>
</evidence>
<dbReference type="PROSITE" id="PS51845">
    <property type="entry name" value="PDEASE_I_2"/>
    <property type="match status" value="1"/>
</dbReference>
<feature type="region of interest" description="Disordered" evidence="4">
    <location>
        <begin position="1100"/>
        <end position="1123"/>
    </location>
</feature>
<keyword evidence="2" id="KW-0479">Metal-binding</keyword>
<dbReference type="SUPFAM" id="SSF109604">
    <property type="entry name" value="HD-domain/PDEase-like"/>
    <property type="match status" value="1"/>
</dbReference>
<sequence length="1123" mass="127450">MNNFTILNSQQRKQNKHNHSTLLPSDITNFKKEPKTSDQTLLYSQKSETSQSTISSGHYGQVENSVRFELENYFDSILEKMAILPLHLAIEPILTDIYKSYKSILWISKDFKSFTFYSPTLDVNITGENTLLAAASRAKTSIVCPPSMDSLYNDQAEITEEVDFEKIESECSKMFFPLYLKSGNVIAIAEILRTNSQNPFDDNDLKIASFLIRKFLLYGSVVLNPSETVFFASEFSHIASPNNVYKKLSSSLISGFKCKIVDFWCHHNNSNDLLKLDFESGQFIQPPKSNIGVVTAAIRNKTNINLKSPRYHPNFSFHGDPLPDEPILISSYEIDDCIFATVLRGETIKKYFSTEEESKLEAVMPFISRSLLFSVNVAKKDVQKKDPFEIQLTELLDCEAFFSTQLNYDDLITAIQERSAKIVKAKSCCFILYDYSTNQFILNHGNDKLPGNLGLTGNVANFGAPIRISSPMSDSRFDKRIDLEVHKEEEIDSMLIVPVYSVLEKIIGVISLANKIKQSEFTEEDARVIKAIASLASISLQNSKIYQTSIGLNQKLNSFVRIKNEKSKNDKLNLLKILKKAHNEPNVYRVSLFLSKEEKEGQEEELLLLYRSIGGPPEQGTRFSLPSLQQGKPISYPVNDDLSERITAPLSSRATHYSARQVNTAAPAPALTATPTPATNSNKVDMGTSPSPSQNGRLICCNPVSIPNKSTDSNELIGVIEICTNSIGTQEEIDLFQNFCNVVVLSIKENAADEIRSIRNEQFALQEMIPESERDLFTIPSLFKEKVPDNLFTRDFDITTIDPKYQINLVFALFNKFGLMHEFEIQASKLFFFIYRLQNLFDDQKKWQHSIETTCFLSYLLLTTKFDEKLPRYELLSLIIASLCHDIDPNWPILKDEEQTTTVPLDSIYTKRSVFESNSCFEAISLLSSSDSNLLEKVGKDKINFCSELIIQLILATDYYKHYQLLHDFKALISNTNNVLNYDNQKVRLFVIEILLKCADVGVIGRNKDIADKYQDNICDEFFSHGPYDKAREIMFTSSILKDRRNIEKKKSTKSIMESVFAPMFRLILKVFPQLDETCNCVLDNISRWTSVPHHGNDLPMATTTPNISANNKLGPDEMLEKE</sequence>
<reference evidence="6 7" key="1">
    <citation type="submission" date="2024-04" db="EMBL/GenBank/DDBJ databases">
        <title>Tritrichomonas musculus Genome.</title>
        <authorList>
            <person name="Alves-Ferreira E."/>
            <person name="Grigg M."/>
            <person name="Lorenzi H."/>
            <person name="Galac M."/>
        </authorList>
    </citation>
    <scope>NUCLEOTIDE SEQUENCE [LARGE SCALE GENOMIC DNA]</scope>
    <source>
        <strain evidence="6 7">EAF2021</strain>
    </source>
</reference>
<dbReference type="InterPro" id="IPR036971">
    <property type="entry name" value="PDEase_catalytic_dom_sf"/>
</dbReference>
<dbReference type="Pfam" id="PF13185">
    <property type="entry name" value="GAF_2"/>
    <property type="match status" value="1"/>
</dbReference>
<evidence type="ECO:0000259" key="5">
    <source>
        <dbReference type="PROSITE" id="PS51845"/>
    </source>
</evidence>
<feature type="compositionally biased region" description="Polar residues" evidence="4">
    <location>
        <begin position="1"/>
        <end position="12"/>
    </location>
</feature>
<dbReference type="CDD" id="cd00077">
    <property type="entry name" value="HDc"/>
    <property type="match status" value="1"/>
</dbReference>
<dbReference type="InterPro" id="IPR002073">
    <property type="entry name" value="PDEase_catalytic_dom"/>
</dbReference>
<dbReference type="PANTHER" id="PTHR11347">
    <property type="entry name" value="CYCLIC NUCLEOTIDE PHOSPHODIESTERASE"/>
    <property type="match status" value="1"/>
</dbReference>
<comment type="caution">
    <text evidence="6">The sequence shown here is derived from an EMBL/GenBank/DDBJ whole genome shotgun (WGS) entry which is preliminary data.</text>
</comment>
<gene>
    <name evidence="6" type="ORF">M9Y10_009191</name>
</gene>
<dbReference type="InterPro" id="IPR003607">
    <property type="entry name" value="HD/PDEase_dom"/>
</dbReference>
<keyword evidence="7" id="KW-1185">Reference proteome</keyword>
<evidence type="ECO:0000256" key="3">
    <source>
        <dbReference type="ARBA" id="ARBA00022801"/>
    </source>
</evidence>
<feature type="compositionally biased region" description="Polar residues" evidence="4">
    <location>
        <begin position="1102"/>
        <end position="1112"/>
    </location>
</feature>
<name>A0ABR2INV1_9EUKA</name>
<proteinExistence type="predicted"/>
<feature type="compositionally biased region" description="Polar residues" evidence="4">
    <location>
        <begin position="680"/>
        <end position="692"/>
    </location>
</feature>
<dbReference type="Proteomes" id="UP001470230">
    <property type="component" value="Unassembled WGS sequence"/>
</dbReference>